<dbReference type="PANTHER" id="PTHR43649">
    <property type="entry name" value="ARABINOSE-BINDING PROTEIN-RELATED"/>
    <property type="match status" value="1"/>
</dbReference>
<dbReference type="InterPro" id="IPR006059">
    <property type="entry name" value="SBP"/>
</dbReference>
<dbReference type="CDD" id="cd13585">
    <property type="entry name" value="PBP2_TMBP_like"/>
    <property type="match status" value="1"/>
</dbReference>
<sequence length="440" mass="49597">MKRNKQLTLAGLCMVVGLTTVLSGCTSSKQQVEVGGSGEKTKVVVWIWEDAKNVIDLNMPAFKLKYPNIDVDLHVLAQADVYQNFLIAASSGDAVPDVVNLETLRLSQMVQTGGLLDISSKVAPYKDKMNAYKWADATKDNKVYAMPWDSGPVVMFYRSDMFKKAGLPSDPKEVASQLQTWDDYMRFAKQLKEKTGYAMMADSKTKTDATFFGQMLWQHGLWYFGQDGSVQLDNPEVIKMGQYFVDMVKQGYVYEAKPWSDAWYNSFKENKFATVVGASWYDALLPTQIDPDGKGNWSVAPMPKWSKDDKYASAIDGGSNLAINKNSKHPEEAWKFIEFMLGSSDSQLKMMKEGGLFPSLETTYSDPIFQEKVPYFNNQPVRQLYVDAVKKVAPIVYTKDYPLANEMVINAFAEIFLDNKSVESVFQKTATQLRQKTGRK</sequence>
<evidence type="ECO:0000313" key="1">
    <source>
        <dbReference type="EMBL" id="MCY9694677.1"/>
    </source>
</evidence>
<dbReference type="Pfam" id="PF01547">
    <property type="entry name" value="SBP_bac_1"/>
    <property type="match status" value="1"/>
</dbReference>
<dbReference type="InterPro" id="IPR050490">
    <property type="entry name" value="Bact_solute-bd_prot1"/>
</dbReference>
<comment type="caution">
    <text evidence="1">The sequence shown here is derived from an EMBL/GenBank/DDBJ whole genome shotgun (WGS) entry which is preliminary data.</text>
</comment>
<protein>
    <submittedName>
        <fullName evidence="1">Sugar ABC transporter substrate-binding protein</fullName>
    </submittedName>
</protein>
<keyword evidence="2" id="KW-1185">Reference proteome</keyword>
<proteinExistence type="predicted"/>
<accession>A0ABT4GER8</accession>
<dbReference type="EMBL" id="JAMDMX010000052">
    <property type="protein sequence ID" value="MCY9694677.1"/>
    <property type="molecule type" value="Genomic_DNA"/>
</dbReference>
<evidence type="ECO:0000313" key="2">
    <source>
        <dbReference type="Proteomes" id="UP001527099"/>
    </source>
</evidence>
<gene>
    <name evidence="1" type="ORF">M5X19_17435</name>
</gene>
<organism evidence="1 2">
    <name type="scientific">Paenibacillus alginolyticus</name>
    <dbReference type="NCBI Taxonomy" id="59839"/>
    <lineage>
        <taxon>Bacteria</taxon>
        <taxon>Bacillati</taxon>
        <taxon>Bacillota</taxon>
        <taxon>Bacilli</taxon>
        <taxon>Bacillales</taxon>
        <taxon>Paenibacillaceae</taxon>
        <taxon>Paenibacillus</taxon>
    </lineage>
</organism>
<dbReference type="PROSITE" id="PS51257">
    <property type="entry name" value="PROKAR_LIPOPROTEIN"/>
    <property type="match status" value="1"/>
</dbReference>
<dbReference type="RefSeq" id="WP_268616260.1">
    <property type="nucleotide sequence ID" value="NZ_JAMDMX010000052.1"/>
</dbReference>
<dbReference type="Proteomes" id="UP001527099">
    <property type="component" value="Unassembled WGS sequence"/>
</dbReference>
<dbReference type="Gene3D" id="3.40.190.10">
    <property type="entry name" value="Periplasmic binding protein-like II"/>
    <property type="match status" value="1"/>
</dbReference>
<name>A0ABT4GER8_9BACL</name>
<dbReference type="SUPFAM" id="SSF53850">
    <property type="entry name" value="Periplasmic binding protein-like II"/>
    <property type="match status" value="1"/>
</dbReference>
<reference evidence="1 2" key="1">
    <citation type="submission" date="2022-05" db="EMBL/GenBank/DDBJ databases">
        <title>Genome Sequencing of Bee-Associated Microbes.</title>
        <authorList>
            <person name="Dunlap C."/>
        </authorList>
    </citation>
    <scope>NUCLEOTIDE SEQUENCE [LARGE SCALE GENOMIC DNA]</scope>
    <source>
        <strain evidence="1 2">NRRL B-14421</strain>
    </source>
</reference>
<dbReference type="PANTHER" id="PTHR43649:SF32">
    <property type="entry name" value="SUGAR BINDING SECRETED PROTEIN"/>
    <property type="match status" value="1"/>
</dbReference>